<keyword evidence="3 6" id="KW-0812">Transmembrane</keyword>
<dbReference type="AlphaFoldDB" id="A0A4U2PRA3"/>
<feature type="domain" description="ABC transmembrane type-1" evidence="7">
    <location>
        <begin position="89"/>
        <end position="306"/>
    </location>
</feature>
<name>A0A4U2PRA3_9BACL</name>
<evidence type="ECO:0000256" key="2">
    <source>
        <dbReference type="ARBA" id="ARBA00022448"/>
    </source>
</evidence>
<comment type="similarity">
    <text evidence="6">Belongs to the binding-protein-dependent transport system permease family.</text>
</comment>
<accession>A0A4U2PRA3</accession>
<dbReference type="GO" id="GO:0005886">
    <property type="term" value="C:plasma membrane"/>
    <property type="evidence" value="ECO:0007669"/>
    <property type="project" value="UniProtKB-SubCell"/>
</dbReference>
<dbReference type="Pfam" id="PF00528">
    <property type="entry name" value="BPD_transp_1"/>
    <property type="match status" value="1"/>
</dbReference>
<reference evidence="8 9" key="1">
    <citation type="submission" date="2018-01" db="EMBL/GenBank/DDBJ databases">
        <title>Bacillales members from the olive rhizosphere are effective biological control agents against Verticillium dahliae.</title>
        <authorList>
            <person name="Gomez-Lama C."/>
            <person name="Legarda G."/>
            <person name="Ruano-Rosa D."/>
            <person name="Pizarro-Tobias P."/>
            <person name="Valverde-Corredor A."/>
            <person name="Niqui J.L."/>
            <person name="Trivino J.C."/>
            <person name="Roca A."/>
            <person name="Mercado-Blanco J."/>
        </authorList>
    </citation>
    <scope>NUCLEOTIDE SEQUENCE [LARGE SCALE GENOMIC DNA]</scope>
    <source>
        <strain evidence="8 9">PIC167</strain>
    </source>
</reference>
<keyword evidence="4 6" id="KW-1133">Transmembrane helix</keyword>
<proteinExistence type="inferred from homology"/>
<dbReference type="InterPro" id="IPR035906">
    <property type="entry name" value="MetI-like_sf"/>
</dbReference>
<feature type="transmembrane region" description="Helical" evidence="6">
    <location>
        <begin position="93"/>
        <end position="114"/>
    </location>
</feature>
<evidence type="ECO:0000313" key="8">
    <source>
        <dbReference type="EMBL" id="TKH42232.1"/>
    </source>
</evidence>
<dbReference type="PROSITE" id="PS50928">
    <property type="entry name" value="ABC_TM1"/>
    <property type="match status" value="1"/>
</dbReference>
<protein>
    <submittedName>
        <fullName evidence="8">Protein lplB</fullName>
    </submittedName>
</protein>
<evidence type="ECO:0000256" key="1">
    <source>
        <dbReference type="ARBA" id="ARBA00004141"/>
    </source>
</evidence>
<evidence type="ECO:0000256" key="6">
    <source>
        <dbReference type="RuleBase" id="RU363032"/>
    </source>
</evidence>
<dbReference type="PANTHER" id="PTHR43496">
    <property type="entry name" value="PROTEIN LPLB"/>
    <property type="match status" value="1"/>
</dbReference>
<evidence type="ECO:0000259" key="7">
    <source>
        <dbReference type="PROSITE" id="PS50928"/>
    </source>
</evidence>
<evidence type="ECO:0000256" key="4">
    <source>
        <dbReference type="ARBA" id="ARBA00022989"/>
    </source>
</evidence>
<dbReference type="EMBL" id="PNXQ01000016">
    <property type="protein sequence ID" value="TKH42232.1"/>
    <property type="molecule type" value="Genomic_DNA"/>
</dbReference>
<organism evidence="8 9">
    <name type="scientific">Paenibacillus terrae</name>
    <dbReference type="NCBI Taxonomy" id="159743"/>
    <lineage>
        <taxon>Bacteria</taxon>
        <taxon>Bacillati</taxon>
        <taxon>Bacillota</taxon>
        <taxon>Bacilli</taxon>
        <taxon>Bacillales</taxon>
        <taxon>Paenibacillaceae</taxon>
        <taxon>Paenibacillus</taxon>
    </lineage>
</organism>
<evidence type="ECO:0000313" key="9">
    <source>
        <dbReference type="Proteomes" id="UP000308114"/>
    </source>
</evidence>
<comment type="caution">
    <text evidence="8">The sequence shown here is derived from an EMBL/GenBank/DDBJ whole genome shotgun (WGS) entry which is preliminary data.</text>
</comment>
<dbReference type="CDD" id="cd06261">
    <property type="entry name" value="TM_PBP2"/>
    <property type="match status" value="1"/>
</dbReference>
<feature type="non-terminal residue" evidence="8">
    <location>
        <position position="310"/>
    </location>
</feature>
<dbReference type="InterPro" id="IPR000515">
    <property type="entry name" value="MetI-like"/>
</dbReference>
<sequence>MRSPEIILDDKQEESWLKYNLRRMRSQQQLLWMSIPFVIFICIFAYGPLWGWLMAFQNYKPGVSFFEQEWVGLDQFKMLFTDPDFLRVIRNTLAMSLICLILGFVGSIGLALLLNELKNVLFKRIVQTVSYLPHFLSWIIVTGIVADVLSTETGIVNVLLTKLHLISEPINFFADPKYFWGIVGFSSLWKEIGWGTIIYLAAMTSINPSLYEAASIDGAGRFRRMFSVTLPGIKSTITILLIINIGNILNAGFEVQYLLGNGLVQDVSETIDIFVLKYGINLGNYSFATAAGIFKSVISLVLIFMANGFA</sequence>
<evidence type="ECO:0000256" key="3">
    <source>
        <dbReference type="ARBA" id="ARBA00022692"/>
    </source>
</evidence>
<keyword evidence="2 6" id="KW-0813">Transport</keyword>
<feature type="transmembrane region" description="Helical" evidence="6">
    <location>
        <begin position="233"/>
        <end position="253"/>
    </location>
</feature>
<feature type="transmembrane region" description="Helical" evidence="6">
    <location>
        <begin position="135"/>
        <end position="158"/>
    </location>
</feature>
<dbReference type="SUPFAM" id="SSF161098">
    <property type="entry name" value="MetI-like"/>
    <property type="match status" value="1"/>
</dbReference>
<evidence type="ECO:0000256" key="5">
    <source>
        <dbReference type="ARBA" id="ARBA00023136"/>
    </source>
</evidence>
<comment type="subcellular location">
    <subcellularLocation>
        <location evidence="6">Cell membrane</location>
        <topology evidence="6">Multi-pass membrane protein</topology>
    </subcellularLocation>
    <subcellularLocation>
        <location evidence="1">Membrane</location>
        <topology evidence="1">Multi-pass membrane protein</topology>
    </subcellularLocation>
</comment>
<gene>
    <name evidence="8" type="ORF">C1I60_18875</name>
</gene>
<feature type="transmembrane region" description="Helical" evidence="6">
    <location>
        <begin position="285"/>
        <end position="306"/>
    </location>
</feature>
<keyword evidence="5 6" id="KW-0472">Membrane</keyword>
<feature type="transmembrane region" description="Helical" evidence="6">
    <location>
        <begin position="30"/>
        <end position="53"/>
    </location>
</feature>
<dbReference type="Gene3D" id="1.10.3720.10">
    <property type="entry name" value="MetI-like"/>
    <property type="match status" value="1"/>
</dbReference>
<dbReference type="GO" id="GO:0055085">
    <property type="term" value="P:transmembrane transport"/>
    <property type="evidence" value="ECO:0007669"/>
    <property type="project" value="InterPro"/>
</dbReference>
<dbReference type="PANTHER" id="PTHR43496:SF1">
    <property type="entry name" value="POLYGALACTURONAN_RHAMNOGALACTURONAN TRANSPORT SYSTEM PERMEASE PROTEIN YTEP"/>
    <property type="match status" value="1"/>
</dbReference>
<dbReference type="Proteomes" id="UP000308114">
    <property type="component" value="Unassembled WGS sequence"/>
</dbReference>